<dbReference type="InterPro" id="IPR053007">
    <property type="entry name" value="CYP450_monoxygenase_sec-met"/>
</dbReference>
<evidence type="ECO:0000256" key="1">
    <source>
        <dbReference type="ARBA" id="ARBA00001971"/>
    </source>
</evidence>
<protein>
    <recommendedName>
        <fullName evidence="9">Cytochrome P450</fullName>
    </recommendedName>
</protein>
<dbReference type="InterPro" id="IPR002403">
    <property type="entry name" value="Cyt_P450_E_grp-IV"/>
</dbReference>
<dbReference type="PANTHER" id="PTHR47582:SF1">
    <property type="entry name" value="P450, PUTATIVE (EUROFUNG)-RELATED"/>
    <property type="match status" value="1"/>
</dbReference>
<evidence type="ECO:0000256" key="6">
    <source>
        <dbReference type="SAM" id="Phobius"/>
    </source>
</evidence>
<keyword evidence="6" id="KW-0472">Membrane</keyword>
<keyword evidence="4 5" id="KW-0408">Iron</keyword>
<sequence length="529" mass="60196">MAVMDPETLLYTAPQPVALLKLTFSVLTIYFLFYLAFRLLSGSQHPQEPITLSPRIPILGHLLGFISYRGGYFERTKARTCLPNYTMRIFSIPTYVISSPRLVSAVQRNNQTLKFDPLIVAVSDRVLKIPKSDLKKMEDSKVPGATDSEFSKDLRHIHHRIFGLGSALNAIQDQILSSISTFLTPDLLPQNSEVDLYTWNQHILTMSASRAIWGMENPFENRPDLEHAFWLVEENIPMLLVDLMPRRAATEARDKLYNAFSAYYRNKGDGNEAAPDFIRARKNLAHKYMLSDDYTPRADIGELMAMLFNVVPTNYWMISNIFSRPTLLAELRKELESVIQREDNMDSAGQIISVCYIDAPQIRKTCPLLVSTFKEVLRMNAAVTTTRYVLEDTIINDDTFLRKGGMVQIPGGVMHFDGATWGPDAHEFNPSRFIKPDQKIHPTSFRPFGGGATICPGRRLAMTQILSFTAALICGYDIRPKSGRWYLPKRNTRCLPGVLKPAVIDCKVNINRRTSMENVQWRFRNFGDR</sequence>
<proteinExistence type="inferred from homology"/>
<dbReference type="Gene3D" id="1.10.630.10">
    <property type="entry name" value="Cytochrome P450"/>
    <property type="match status" value="1"/>
</dbReference>
<feature type="transmembrane region" description="Helical" evidence="6">
    <location>
        <begin position="18"/>
        <end position="37"/>
    </location>
</feature>
<dbReference type="InterPro" id="IPR036396">
    <property type="entry name" value="Cyt_P450_sf"/>
</dbReference>
<gene>
    <name evidence="7" type="ORF">PVAG01_07508</name>
</gene>
<keyword evidence="6" id="KW-1133">Transmembrane helix</keyword>
<dbReference type="PANTHER" id="PTHR47582">
    <property type="entry name" value="P450, PUTATIVE (EUROFUNG)-RELATED"/>
    <property type="match status" value="1"/>
</dbReference>
<keyword evidence="5" id="KW-0560">Oxidoreductase</keyword>
<keyword evidence="5" id="KW-0349">Heme</keyword>
<evidence type="ECO:0008006" key="9">
    <source>
        <dbReference type="Google" id="ProtNLM"/>
    </source>
</evidence>
<evidence type="ECO:0000256" key="4">
    <source>
        <dbReference type="ARBA" id="ARBA00023004"/>
    </source>
</evidence>
<evidence type="ECO:0000313" key="8">
    <source>
        <dbReference type="Proteomes" id="UP001629113"/>
    </source>
</evidence>
<keyword evidence="8" id="KW-1185">Reference proteome</keyword>
<reference evidence="7 8" key="1">
    <citation type="submission" date="2024-06" db="EMBL/GenBank/DDBJ databases">
        <title>Complete genome of Phlyctema vagabunda strain 19-DSS-EL-015.</title>
        <authorList>
            <person name="Fiorenzani C."/>
        </authorList>
    </citation>
    <scope>NUCLEOTIDE SEQUENCE [LARGE SCALE GENOMIC DNA]</scope>
    <source>
        <strain evidence="7 8">19-DSS-EL-015</strain>
    </source>
</reference>
<dbReference type="PROSITE" id="PS00086">
    <property type="entry name" value="CYTOCHROME_P450"/>
    <property type="match status" value="1"/>
</dbReference>
<keyword evidence="3 5" id="KW-0479">Metal-binding</keyword>
<accession>A0ABR4PCM0</accession>
<comment type="caution">
    <text evidence="7">The sequence shown here is derived from an EMBL/GenBank/DDBJ whole genome shotgun (WGS) entry which is preliminary data.</text>
</comment>
<comment type="cofactor">
    <cofactor evidence="1">
        <name>heme</name>
        <dbReference type="ChEBI" id="CHEBI:30413"/>
    </cofactor>
</comment>
<organism evidence="7 8">
    <name type="scientific">Phlyctema vagabunda</name>
    <dbReference type="NCBI Taxonomy" id="108571"/>
    <lineage>
        <taxon>Eukaryota</taxon>
        <taxon>Fungi</taxon>
        <taxon>Dikarya</taxon>
        <taxon>Ascomycota</taxon>
        <taxon>Pezizomycotina</taxon>
        <taxon>Leotiomycetes</taxon>
        <taxon>Helotiales</taxon>
        <taxon>Dermateaceae</taxon>
        <taxon>Phlyctema</taxon>
    </lineage>
</organism>
<dbReference type="InterPro" id="IPR017972">
    <property type="entry name" value="Cyt_P450_CS"/>
</dbReference>
<keyword evidence="6" id="KW-0812">Transmembrane</keyword>
<dbReference type="EMBL" id="JBFCZG010000006">
    <property type="protein sequence ID" value="KAL3421063.1"/>
    <property type="molecule type" value="Genomic_DNA"/>
</dbReference>
<evidence type="ECO:0000256" key="3">
    <source>
        <dbReference type="ARBA" id="ARBA00022723"/>
    </source>
</evidence>
<evidence type="ECO:0000313" key="7">
    <source>
        <dbReference type="EMBL" id="KAL3421063.1"/>
    </source>
</evidence>
<dbReference type="SUPFAM" id="SSF48264">
    <property type="entry name" value="Cytochrome P450"/>
    <property type="match status" value="1"/>
</dbReference>
<evidence type="ECO:0000256" key="5">
    <source>
        <dbReference type="RuleBase" id="RU000461"/>
    </source>
</evidence>
<dbReference type="Pfam" id="PF00067">
    <property type="entry name" value="p450"/>
    <property type="match status" value="1"/>
</dbReference>
<comment type="similarity">
    <text evidence="2 5">Belongs to the cytochrome P450 family.</text>
</comment>
<dbReference type="InterPro" id="IPR001128">
    <property type="entry name" value="Cyt_P450"/>
</dbReference>
<keyword evidence="5" id="KW-0503">Monooxygenase</keyword>
<dbReference type="CDD" id="cd11040">
    <property type="entry name" value="CYP7_CYP8-like"/>
    <property type="match status" value="1"/>
</dbReference>
<name>A0ABR4PCM0_9HELO</name>
<evidence type="ECO:0000256" key="2">
    <source>
        <dbReference type="ARBA" id="ARBA00010617"/>
    </source>
</evidence>
<dbReference type="PRINTS" id="PR00465">
    <property type="entry name" value="EP450IV"/>
</dbReference>
<dbReference type="Proteomes" id="UP001629113">
    <property type="component" value="Unassembled WGS sequence"/>
</dbReference>